<sequence length="41" mass="4360">MANWLLFSDVCPACALAQRDAASPGVDGHFRTVLPSVMKSP</sequence>
<dbReference type="EMBL" id="JAOZYB010000002">
    <property type="protein sequence ID" value="MEB3959028.1"/>
    <property type="molecule type" value="Genomic_DNA"/>
</dbReference>
<comment type="caution">
    <text evidence="1">The sequence shown here is derived from an EMBL/GenBank/DDBJ whole genome shotgun (WGS) entry which is preliminary data.</text>
</comment>
<organism evidence="1 2">
    <name type="scientific">Streptomyces kunmingensis</name>
    <dbReference type="NCBI Taxonomy" id="68225"/>
    <lineage>
        <taxon>Bacteria</taxon>
        <taxon>Bacillati</taxon>
        <taxon>Actinomycetota</taxon>
        <taxon>Actinomycetes</taxon>
        <taxon>Kitasatosporales</taxon>
        <taxon>Streptomycetaceae</taxon>
        <taxon>Streptomyces</taxon>
    </lineage>
</organism>
<proteinExistence type="predicted"/>
<dbReference type="RefSeq" id="WP_324766004.1">
    <property type="nucleotide sequence ID" value="NZ_BAAATS010000002.1"/>
</dbReference>
<reference evidence="1 2" key="1">
    <citation type="submission" date="2022-10" db="EMBL/GenBank/DDBJ databases">
        <authorList>
            <person name="Xie J."/>
            <person name="Shen N."/>
        </authorList>
    </citation>
    <scope>NUCLEOTIDE SEQUENCE [LARGE SCALE GENOMIC DNA]</scope>
    <source>
        <strain evidence="1 2">DSM 41681</strain>
    </source>
</reference>
<keyword evidence="2" id="KW-1185">Reference proteome</keyword>
<evidence type="ECO:0000313" key="1">
    <source>
        <dbReference type="EMBL" id="MEB3959028.1"/>
    </source>
</evidence>
<evidence type="ECO:0000313" key="2">
    <source>
        <dbReference type="Proteomes" id="UP001352223"/>
    </source>
</evidence>
<accession>A0ABU6C2T7</accession>
<name>A0ABU6C2T7_9ACTN</name>
<protein>
    <submittedName>
        <fullName evidence="1">Uncharacterized protein</fullName>
    </submittedName>
</protein>
<gene>
    <name evidence="1" type="ORF">OKJ48_01960</name>
</gene>
<dbReference type="Proteomes" id="UP001352223">
    <property type="component" value="Unassembled WGS sequence"/>
</dbReference>